<reference evidence="1 2" key="1">
    <citation type="submission" date="2014-03" db="EMBL/GenBank/DDBJ databases">
        <title>Draft Genome of Photorhabdus luminescens BA1, an Egyptian Isolate.</title>
        <authorList>
            <person name="Ghazal S."/>
            <person name="Hurst S.G.IV."/>
            <person name="Morris K."/>
            <person name="Thomas K."/>
            <person name="Tisa L.S."/>
        </authorList>
    </citation>
    <scope>NUCLEOTIDE SEQUENCE [LARGE SCALE GENOMIC DNA]</scope>
    <source>
        <strain evidence="1 2">BA1</strain>
    </source>
</reference>
<gene>
    <name evidence="1" type="ORF">BA1DRAFT_01511</name>
</gene>
<evidence type="ECO:0000313" key="1">
    <source>
        <dbReference type="EMBL" id="EYU15886.1"/>
    </source>
</evidence>
<comment type="caution">
    <text evidence="1">The sequence shown here is derived from an EMBL/GenBank/DDBJ whole genome shotgun (WGS) entry which is preliminary data.</text>
</comment>
<proteinExistence type="predicted"/>
<dbReference type="Proteomes" id="UP000023464">
    <property type="component" value="Unassembled WGS sequence"/>
</dbReference>
<dbReference type="AlphaFoldDB" id="A0A022PJQ2"/>
<evidence type="ECO:0000313" key="2">
    <source>
        <dbReference type="Proteomes" id="UP000023464"/>
    </source>
</evidence>
<dbReference type="PATRIC" id="fig|1393736.3.peg.1528"/>
<keyword evidence="2" id="KW-1185">Reference proteome</keyword>
<dbReference type="EMBL" id="JFGV01000017">
    <property type="protein sequence ID" value="EYU15886.1"/>
    <property type="molecule type" value="Genomic_DNA"/>
</dbReference>
<organism evidence="1 2">
    <name type="scientific">Photorhabdus aegyptia</name>
    <dbReference type="NCBI Taxonomy" id="2805098"/>
    <lineage>
        <taxon>Bacteria</taxon>
        <taxon>Pseudomonadati</taxon>
        <taxon>Pseudomonadota</taxon>
        <taxon>Gammaproteobacteria</taxon>
        <taxon>Enterobacterales</taxon>
        <taxon>Morganellaceae</taxon>
        <taxon>Photorhabdus</taxon>
    </lineage>
</organism>
<protein>
    <submittedName>
        <fullName evidence="1">Uncharacterized protein</fullName>
    </submittedName>
</protein>
<accession>A0A022PJQ2</accession>
<sequence length="68" mass="7521">MLVVSTDAHKNKIGGRKVDIDKEKGATFSRNPLIYLVELAGVEPALIVLHLIVINNIWNCLNECLIHG</sequence>
<name>A0A022PJQ2_9GAMM</name>